<evidence type="ECO:0000313" key="13">
    <source>
        <dbReference type="EMBL" id="KAK8933517.1"/>
    </source>
</evidence>
<keyword evidence="10" id="KW-0472">Membrane</keyword>
<feature type="active site" evidence="11">
    <location>
        <position position="91"/>
    </location>
</feature>
<keyword evidence="7" id="KW-0378">Hydrolase</keyword>
<keyword evidence="4" id="KW-0645">Protease</keyword>
<dbReference type="InterPro" id="IPR019533">
    <property type="entry name" value="Peptidase_S26"/>
</dbReference>
<comment type="similarity">
    <text evidence="2">Belongs to the peptidase S26 family. IMP2 subfamily.</text>
</comment>
<evidence type="ECO:0000313" key="14">
    <source>
        <dbReference type="Proteomes" id="UP001418222"/>
    </source>
</evidence>
<sequence>MVRLSSLWFLTRKSAVGALLGITISDRYLTISSVRGNSMHPTFSASSTSFPGYLKGDLVLIERFCLQDFKFSHGDIVIFKSPNDHRQIYVKRLVALPGDWVEVSSDVLKIPEGHCWVEGDNPAMSWDSRSFGPVRTHQQTIFFFHYTLLVLKLNGRHPLLML</sequence>
<evidence type="ECO:0000256" key="11">
    <source>
        <dbReference type="PIRSR" id="PIRSR600223-1"/>
    </source>
</evidence>
<gene>
    <name evidence="13" type="ORF">KSP39_PZI015386</name>
</gene>
<comment type="caution">
    <text evidence="13">The sequence shown here is derived from an EMBL/GenBank/DDBJ whole genome shotgun (WGS) entry which is preliminary data.</text>
</comment>
<dbReference type="PRINTS" id="PR00727">
    <property type="entry name" value="LEADERPTASE"/>
</dbReference>
<keyword evidence="8" id="KW-1133">Transmembrane helix</keyword>
<evidence type="ECO:0000256" key="4">
    <source>
        <dbReference type="ARBA" id="ARBA00022670"/>
    </source>
</evidence>
<proteinExistence type="inferred from homology"/>
<keyword evidence="9" id="KW-0496">Mitochondrion</keyword>
<evidence type="ECO:0000256" key="1">
    <source>
        <dbReference type="ARBA" id="ARBA00004434"/>
    </source>
</evidence>
<organism evidence="13 14">
    <name type="scientific">Platanthera zijinensis</name>
    <dbReference type="NCBI Taxonomy" id="2320716"/>
    <lineage>
        <taxon>Eukaryota</taxon>
        <taxon>Viridiplantae</taxon>
        <taxon>Streptophyta</taxon>
        <taxon>Embryophyta</taxon>
        <taxon>Tracheophyta</taxon>
        <taxon>Spermatophyta</taxon>
        <taxon>Magnoliopsida</taxon>
        <taxon>Liliopsida</taxon>
        <taxon>Asparagales</taxon>
        <taxon>Orchidaceae</taxon>
        <taxon>Orchidoideae</taxon>
        <taxon>Orchideae</taxon>
        <taxon>Orchidinae</taxon>
        <taxon>Platanthera</taxon>
    </lineage>
</organism>
<evidence type="ECO:0000256" key="5">
    <source>
        <dbReference type="ARBA" id="ARBA00022692"/>
    </source>
</evidence>
<dbReference type="SUPFAM" id="SSF51306">
    <property type="entry name" value="LexA/Signal peptidase"/>
    <property type="match status" value="1"/>
</dbReference>
<keyword evidence="6" id="KW-0999">Mitochondrion inner membrane</keyword>
<dbReference type="NCBIfam" id="TIGR02227">
    <property type="entry name" value="sigpep_I_bact"/>
    <property type="match status" value="1"/>
</dbReference>
<dbReference type="InterPro" id="IPR036286">
    <property type="entry name" value="LexA/Signal_pep-like_sf"/>
</dbReference>
<dbReference type="GO" id="GO:0042720">
    <property type="term" value="C:mitochondrial inner membrane peptidase complex"/>
    <property type="evidence" value="ECO:0007669"/>
    <property type="project" value="InterPro"/>
</dbReference>
<feature type="active site" evidence="11">
    <location>
        <position position="38"/>
    </location>
</feature>
<name>A0AAP0B8F6_9ASPA</name>
<dbReference type="Proteomes" id="UP001418222">
    <property type="component" value="Unassembled WGS sequence"/>
</dbReference>
<evidence type="ECO:0000256" key="10">
    <source>
        <dbReference type="ARBA" id="ARBA00023136"/>
    </source>
</evidence>
<evidence type="ECO:0000256" key="6">
    <source>
        <dbReference type="ARBA" id="ARBA00022792"/>
    </source>
</evidence>
<feature type="domain" description="Peptidase S26" evidence="12">
    <location>
        <begin position="24"/>
        <end position="110"/>
    </location>
</feature>
<dbReference type="InterPro" id="IPR037730">
    <property type="entry name" value="IMP2"/>
</dbReference>
<dbReference type="InterPro" id="IPR000223">
    <property type="entry name" value="Pept_S26A_signal_pept_1"/>
</dbReference>
<dbReference type="AlphaFoldDB" id="A0AAP0B8F6"/>
<protein>
    <recommendedName>
        <fullName evidence="3">Mitochondrial inner membrane protease subunit 2</fullName>
    </recommendedName>
</protein>
<evidence type="ECO:0000256" key="2">
    <source>
        <dbReference type="ARBA" id="ARBA00007066"/>
    </source>
</evidence>
<dbReference type="GO" id="GO:0006627">
    <property type="term" value="P:protein processing involved in protein targeting to mitochondrion"/>
    <property type="evidence" value="ECO:0007669"/>
    <property type="project" value="InterPro"/>
</dbReference>
<evidence type="ECO:0000256" key="3">
    <source>
        <dbReference type="ARBA" id="ARBA00013650"/>
    </source>
</evidence>
<dbReference type="GO" id="GO:0006465">
    <property type="term" value="P:signal peptide processing"/>
    <property type="evidence" value="ECO:0007669"/>
    <property type="project" value="InterPro"/>
</dbReference>
<keyword evidence="5" id="KW-0812">Transmembrane</keyword>
<dbReference type="CDD" id="cd06530">
    <property type="entry name" value="S26_SPase_I"/>
    <property type="match status" value="1"/>
</dbReference>
<keyword evidence="14" id="KW-1185">Reference proteome</keyword>
<dbReference type="PROSITE" id="PS00760">
    <property type="entry name" value="SPASE_I_2"/>
    <property type="match status" value="1"/>
</dbReference>
<dbReference type="PANTHER" id="PTHR46041:SF2">
    <property type="entry name" value="MITOCHONDRIAL INNER MEMBRANE PROTEASE SUBUNIT 2"/>
    <property type="match status" value="1"/>
</dbReference>
<dbReference type="Pfam" id="PF10502">
    <property type="entry name" value="Peptidase_S26"/>
    <property type="match status" value="1"/>
</dbReference>
<dbReference type="Gene3D" id="2.10.109.10">
    <property type="entry name" value="Umud Fragment, subunit A"/>
    <property type="match status" value="1"/>
</dbReference>
<reference evidence="13 14" key="1">
    <citation type="journal article" date="2022" name="Nat. Plants">
        <title>Genomes of leafy and leafless Platanthera orchids illuminate the evolution of mycoheterotrophy.</title>
        <authorList>
            <person name="Li M.H."/>
            <person name="Liu K.W."/>
            <person name="Li Z."/>
            <person name="Lu H.C."/>
            <person name="Ye Q.L."/>
            <person name="Zhang D."/>
            <person name="Wang J.Y."/>
            <person name="Li Y.F."/>
            <person name="Zhong Z.M."/>
            <person name="Liu X."/>
            <person name="Yu X."/>
            <person name="Liu D.K."/>
            <person name="Tu X.D."/>
            <person name="Liu B."/>
            <person name="Hao Y."/>
            <person name="Liao X.Y."/>
            <person name="Jiang Y.T."/>
            <person name="Sun W.H."/>
            <person name="Chen J."/>
            <person name="Chen Y.Q."/>
            <person name="Ai Y."/>
            <person name="Zhai J.W."/>
            <person name="Wu S.S."/>
            <person name="Zhou Z."/>
            <person name="Hsiao Y.Y."/>
            <person name="Wu W.L."/>
            <person name="Chen Y.Y."/>
            <person name="Lin Y.F."/>
            <person name="Hsu J.L."/>
            <person name="Li C.Y."/>
            <person name="Wang Z.W."/>
            <person name="Zhao X."/>
            <person name="Zhong W.Y."/>
            <person name="Ma X.K."/>
            <person name="Ma L."/>
            <person name="Huang J."/>
            <person name="Chen G.Z."/>
            <person name="Huang M.Z."/>
            <person name="Huang L."/>
            <person name="Peng D.H."/>
            <person name="Luo Y.B."/>
            <person name="Zou S.Q."/>
            <person name="Chen S.P."/>
            <person name="Lan S."/>
            <person name="Tsai W.C."/>
            <person name="Van de Peer Y."/>
            <person name="Liu Z.J."/>
        </authorList>
    </citation>
    <scope>NUCLEOTIDE SEQUENCE [LARGE SCALE GENOMIC DNA]</scope>
    <source>
        <strain evidence="13">Lor287</strain>
    </source>
</reference>
<evidence type="ECO:0000259" key="12">
    <source>
        <dbReference type="Pfam" id="PF10502"/>
    </source>
</evidence>
<dbReference type="InterPro" id="IPR019757">
    <property type="entry name" value="Pept_S26A_signal_pept_1_Lys-AS"/>
</dbReference>
<evidence type="ECO:0000256" key="9">
    <source>
        <dbReference type="ARBA" id="ARBA00023128"/>
    </source>
</evidence>
<evidence type="ECO:0000256" key="8">
    <source>
        <dbReference type="ARBA" id="ARBA00022989"/>
    </source>
</evidence>
<dbReference type="PANTHER" id="PTHR46041">
    <property type="entry name" value="MITOCHONDRIAL INNER MEMBRANE PROTEASE SUBUNIT 2"/>
    <property type="match status" value="1"/>
</dbReference>
<dbReference type="EMBL" id="JBBWWQ010000013">
    <property type="protein sequence ID" value="KAK8933517.1"/>
    <property type="molecule type" value="Genomic_DNA"/>
</dbReference>
<accession>A0AAP0B8F6</accession>
<evidence type="ECO:0000256" key="7">
    <source>
        <dbReference type="ARBA" id="ARBA00022801"/>
    </source>
</evidence>
<comment type="subcellular location">
    <subcellularLocation>
        <location evidence="1">Mitochondrion inner membrane</location>
        <topology evidence="1">Single-pass membrane protein</topology>
    </subcellularLocation>
</comment>
<dbReference type="GO" id="GO:0004252">
    <property type="term" value="F:serine-type endopeptidase activity"/>
    <property type="evidence" value="ECO:0007669"/>
    <property type="project" value="InterPro"/>
</dbReference>